<reference evidence="1" key="1">
    <citation type="submission" date="2018-02" db="EMBL/GenBank/DDBJ databases">
        <title>Rhizophora mucronata_Transcriptome.</title>
        <authorList>
            <person name="Meera S.P."/>
            <person name="Sreeshan A."/>
            <person name="Augustine A."/>
        </authorList>
    </citation>
    <scope>NUCLEOTIDE SEQUENCE</scope>
    <source>
        <tissue evidence="1">Leaf</tissue>
    </source>
</reference>
<dbReference type="EMBL" id="GGEC01016863">
    <property type="protein sequence ID" value="MBW97346.1"/>
    <property type="molecule type" value="Transcribed_RNA"/>
</dbReference>
<evidence type="ECO:0000313" key="1">
    <source>
        <dbReference type="EMBL" id="MBW97346.1"/>
    </source>
</evidence>
<sequence>MWLGLFRLYPCWAVPFFVTSRLPHLLGSRFLLKLVKMGSVWIYEPLRYNISICVEAFVKKMMLREVNYILKD</sequence>
<proteinExistence type="predicted"/>
<dbReference type="AlphaFoldDB" id="A0A2P2JV38"/>
<accession>A0A2P2JV38</accession>
<name>A0A2P2JV38_RHIMU</name>
<protein>
    <submittedName>
        <fullName evidence="1">Uncharacterized protein</fullName>
    </submittedName>
</protein>
<organism evidence="1">
    <name type="scientific">Rhizophora mucronata</name>
    <name type="common">Asiatic mangrove</name>
    <dbReference type="NCBI Taxonomy" id="61149"/>
    <lineage>
        <taxon>Eukaryota</taxon>
        <taxon>Viridiplantae</taxon>
        <taxon>Streptophyta</taxon>
        <taxon>Embryophyta</taxon>
        <taxon>Tracheophyta</taxon>
        <taxon>Spermatophyta</taxon>
        <taxon>Magnoliopsida</taxon>
        <taxon>eudicotyledons</taxon>
        <taxon>Gunneridae</taxon>
        <taxon>Pentapetalae</taxon>
        <taxon>rosids</taxon>
        <taxon>fabids</taxon>
        <taxon>Malpighiales</taxon>
        <taxon>Rhizophoraceae</taxon>
        <taxon>Rhizophora</taxon>
    </lineage>
</organism>